<dbReference type="PANTHER" id="PTHR16166:SF137">
    <property type="entry name" value="PLECKSTRIN HOMOLOGY (PH) DOMAIN-CONTAINING PROTEIN"/>
    <property type="match status" value="1"/>
</dbReference>
<organism evidence="1 2">
    <name type="scientific">Nelumbo nucifera</name>
    <name type="common">Sacred lotus</name>
    <dbReference type="NCBI Taxonomy" id="4432"/>
    <lineage>
        <taxon>Eukaryota</taxon>
        <taxon>Viridiplantae</taxon>
        <taxon>Streptophyta</taxon>
        <taxon>Embryophyta</taxon>
        <taxon>Tracheophyta</taxon>
        <taxon>Spermatophyta</taxon>
        <taxon>Magnoliopsida</taxon>
        <taxon>Proteales</taxon>
        <taxon>Nelumbonaceae</taxon>
        <taxon>Nelumbo</taxon>
    </lineage>
</organism>
<gene>
    <name evidence="1" type="ORF">HUJ06_009490</name>
</gene>
<evidence type="ECO:0000313" key="2">
    <source>
        <dbReference type="Proteomes" id="UP000607653"/>
    </source>
</evidence>
<reference evidence="1 2" key="1">
    <citation type="journal article" date="2020" name="Mol. Biol. Evol.">
        <title>Distinct Expression and Methylation Patterns for Genes with Different Fates following a Single Whole-Genome Duplication in Flowering Plants.</title>
        <authorList>
            <person name="Shi T."/>
            <person name="Rahmani R.S."/>
            <person name="Gugger P.F."/>
            <person name="Wang M."/>
            <person name="Li H."/>
            <person name="Zhang Y."/>
            <person name="Li Z."/>
            <person name="Wang Q."/>
            <person name="Van de Peer Y."/>
            <person name="Marchal K."/>
            <person name="Chen J."/>
        </authorList>
    </citation>
    <scope>NUCLEOTIDE SEQUENCE [LARGE SCALE GENOMIC DNA]</scope>
    <source>
        <tissue evidence="1">Leaf</tissue>
    </source>
</reference>
<protein>
    <submittedName>
        <fullName evidence="1">Uncharacterized protein</fullName>
    </submittedName>
</protein>
<name>A0A822YH78_NELNU</name>
<proteinExistence type="predicted"/>
<dbReference type="InterPro" id="IPR026847">
    <property type="entry name" value="VPS13"/>
</dbReference>
<dbReference type="PANTHER" id="PTHR16166">
    <property type="entry name" value="VACUOLAR PROTEIN SORTING-ASSOCIATED PROTEIN VPS13"/>
    <property type="match status" value="1"/>
</dbReference>
<comment type="caution">
    <text evidence="1">The sequence shown here is derived from an EMBL/GenBank/DDBJ whole genome shotgun (WGS) entry which is preliminary data.</text>
</comment>
<dbReference type="EMBL" id="DUZY01000003">
    <property type="protein sequence ID" value="DAD30639.1"/>
    <property type="molecule type" value="Genomic_DNA"/>
</dbReference>
<accession>A0A822YH78</accession>
<evidence type="ECO:0000313" key="1">
    <source>
        <dbReference type="EMBL" id="DAD30639.1"/>
    </source>
</evidence>
<dbReference type="Proteomes" id="UP000607653">
    <property type="component" value="Unassembled WGS sequence"/>
</dbReference>
<keyword evidence="2" id="KW-1185">Reference proteome</keyword>
<sequence length="140" mass="16151">MHHPVFKTTITMRNQSSDGTQFYPYISIIHEPIIWAFVDFYNNLQMDRIPKTSSITGINPEIGVDLIDVSEVRLKLSLETAPTQRPHGVLGVWSPILSAVENAFKIQVHLRKVMHKNRFMRKSAVIPAIYCEPYLERFDP</sequence>
<dbReference type="AlphaFoldDB" id="A0A822YH78"/>